<dbReference type="STRING" id="314260.PB2503_09689"/>
<dbReference type="OrthoDB" id="9901589at2"/>
<dbReference type="EMBL" id="CP002156">
    <property type="protein sequence ID" value="ADM09990.1"/>
    <property type="molecule type" value="Genomic_DNA"/>
</dbReference>
<dbReference type="RefSeq" id="WP_013300964.1">
    <property type="nucleotide sequence ID" value="NC_014414.1"/>
</dbReference>
<reference evidence="2" key="1">
    <citation type="submission" date="2010-08" db="EMBL/GenBank/DDBJ databases">
        <title>Genome sequence of Parvularcula bermudensis HTCC2503.</title>
        <authorList>
            <person name="Kang D.-M."/>
            <person name="Oh H.-M."/>
            <person name="Cho J.-C."/>
        </authorList>
    </citation>
    <scope>NUCLEOTIDE SEQUENCE [LARGE SCALE GENOMIC DNA]</scope>
    <source>
        <strain evidence="2">ATCC BAA-594 / HTCC2503 / KCTC 12087</strain>
    </source>
</reference>
<protein>
    <recommendedName>
        <fullName evidence="3">Cell division protein FtsL</fullName>
    </recommendedName>
</protein>
<proteinExistence type="predicted"/>
<dbReference type="KEGG" id="pbr:PB2503_09689"/>
<dbReference type="HOGENOM" id="CLU_1957440_0_0_5"/>
<name>E0TDS4_PARBH</name>
<evidence type="ECO:0000313" key="2">
    <source>
        <dbReference type="Proteomes" id="UP000001302"/>
    </source>
</evidence>
<reference evidence="1 2" key="2">
    <citation type="journal article" date="2011" name="J. Bacteriol.">
        <title>Complete genome sequence of strain HTCC2503T of Parvularcula bermudensis, the type species of the order "Parvularculales" in the class Alphaproteobacteria.</title>
        <authorList>
            <person name="Oh H.M."/>
            <person name="Kang I."/>
            <person name="Vergin K.L."/>
            <person name="Kang D."/>
            <person name="Rhee K.H."/>
            <person name="Giovannoni S.J."/>
            <person name="Cho J.C."/>
        </authorList>
    </citation>
    <scope>NUCLEOTIDE SEQUENCE [LARGE SCALE GENOMIC DNA]</scope>
    <source>
        <strain evidence="2">ATCC BAA-594 / HTCC2503 / KCTC 12087</strain>
    </source>
</reference>
<keyword evidence="2" id="KW-1185">Reference proteome</keyword>
<dbReference type="AlphaFoldDB" id="E0TDS4"/>
<sequence>MRIILALLIIATAGSSAFRFLTEAEIQSLERKRSLLIAKEEALVSDVQQLELSVEVLESARRLSELNASHLTLGTVKSGQLLDDRAFADVIGMDESPIPNDLGPESDVIGNMIGMVDPNLGEKELVHE</sequence>
<gene>
    <name evidence="1" type="ordered locus">PB2503_09689</name>
</gene>
<dbReference type="Proteomes" id="UP000001302">
    <property type="component" value="Chromosome"/>
</dbReference>
<organism evidence="1 2">
    <name type="scientific">Parvularcula bermudensis (strain ATCC BAA-594 / HTCC2503 / KCTC 12087)</name>
    <dbReference type="NCBI Taxonomy" id="314260"/>
    <lineage>
        <taxon>Bacteria</taxon>
        <taxon>Pseudomonadati</taxon>
        <taxon>Pseudomonadota</taxon>
        <taxon>Alphaproteobacteria</taxon>
        <taxon>Parvularculales</taxon>
        <taxon>Parvularculaceae</taxon>
        <taxon>Parvularcula</taxon>
    </lineage>
</organism>
<evidence type="ECO:0000313" key="1">
    <source>
        <dbReference type="EMBL" id="ADM09990.1"/>
    </source>
</evidence>
<accession>E0TDS4</accession>
<evidence type="ECO:0008006" key="3">
    <source>
        <dbReference type="Google" id="ProtNLM"/>
    </source>
</evidence>